<dbReference type="Proteomes" id="UP000518266">
    <property type="component" value="Unassembled WGS sequence"/>
</dbReference>
<proteinExistence type="predicted"/>
<comment type="caution">
    <text evidence="2">The sequence shown here is derived from an EMBL/GenBank/DDBJ whole genome shotgun (WGS) entry which is preliminary data.</text>
</comment>
<keyword evidence="1" id="KW-1133">Transmembrane helix</keyword>
<keyword evidence="1" id="KW-0472">Membrane</keyword>
<keyword evidence="3" id="KW-1185">Reference proteome</keyword>
<evidence type="ECO:0000256" key="1">
    <source>
        <dbReference type="SAM" id="Phobius"/>
    </source>
</evidence>
<keyword evidence="1" id="KW-0812">Transmembrane</keyword>
<gene>
    <name evidence="2" type="ORF">F7725_025424</name>
</gene>
<organism evidence="2 3">
    <name type="scientific">Dissostichus mawsoni</name>
    <name type="common">Antarctic cod</name>
    <dbReference type="NCBI Taxonomy" id="36200"/>
    <lineage>
        <taxon>Eukaryota</taxon>
        <taxon>Metazoa</taxon>
        <taxon>Chordata</taxon>
        <taxon>Craniata</taxon>
        <taxon>Vertebrata</taxon>
        <taxon>Euteleostomi</taxon>
        <taxon>Actinopterygii</taxon>
        <taxon>Neopterygii</taxon>
        <taxon>Teleostei</taxon>
        <taxon>Neoteleostei</taxon>
        <taxon>Acanthomorphata</taxon>
        <taxon>Eupercaria</taxon>
        <taxon>Perciformes</taxon>
        <taxon>Notothenioidei</taxon>
        <taxon>Nototheniidae</taxon>
        <taxon>Dissostichus</taxon>
    </lineage>
</organism>
<reference evidence="2 3" key="1">
    <citation type="submission" date="2020-03" db="EMBL/GenBank/DDBJ databases">
        <title>Dissostichus mawsoni Genome sequencing and assembly.</title>
        <authorList>
            <person name="Park H."/>
        </authorList>
    </citation>
    <scope>NUCLEOTIDE SEQUENCE [LARGE SCALE GENOMIC DNA]</scope>
    <source>
        <strain evidence="2">DM0001</strain>
        <tissue evidence="2">Muscle</tissue>
    </source>
</reference>
<name>A0A7J5XB50_DISMA</name>
<protein>
    <submittedName>
        <fullName evidence="2">Uncharacterized protein</fullName>
    </submittedName>
</protein>
<evidence type="ECO:0000313" key="2">
    <source>
        <dbReference type="EMBL" id="KAF3834220.1"/>
    </source>
</evidence>
<accession>A0A7J5XB50</accession>
<dbReference type="EMBL" id="JAAKFY010000026">
    <property type="protein sequence ID" value="KAF3834220.1"/>
    <property type="molecule type" value="Genomic_DNA"/>
</dbReference>
<dbReference type="OrthoDB" id="8817156at2759"/>
<dbReference type="AlphaFoldDB" id="A0A7J5XB50"/>
<evidence type="ECO:0000313" key="3">
    <source>
        <dbReference type="Proteomes" id="UP000518266"/>
    </source>
</evidence>
<feature type="transmembrane region" description="Helical" evidence="1">
    <location>
        <begin position="267"/>
        <end position="286"/>
    </location>
</feature>
<sequence length="326" mass="36617">MKVISAAVLSALICTVKEEHRTAFFGEEIHINVPSGNLGEVVFKPRTNGSTEVVLLQAGQVVSPRARLSSPGHLVLEDMLEEDEGVYVIKNTNSPNTAKHLIIIVRGGEVWRNLPNLSQASGRPITLEFRPALTPPNQTEIHHTTEPPPLVLYNQTEVLAEEYVGRLSVSEKKVTLHSVKVTDEGSFTVLDREGKVRRRNCLNVREHQEFLRLTHGENRKIKLYLHHSNANIVYRPKSDHQDRPILEKGVMVTPLDPELEGRLSHPALGVIAFMLLLCLLSCVYRVHMRNEKDKRVILLAQQAGNKEGEAFRQVVHDAYTGSLRNL</sequence>